<dbReference type="GO" id="GO:0061709">
    <property type="term" value="P:reticulophagy"/>
    <property type="evidence" value="ECO:0007669"/>
    <property type="project" value="TreeGrafter"/>
</dbReference>
<feature type="compositionally biased region" description="Basic and acidic residues" evidence="4">
    <location>
        <begin position="862"/>
        <end position="874"/>
    </location>
</feature>
<reference evidence="6 7" key="1">
    <citation type="submission" date="2019-07" db="EMBL/GenBank/DDBJ databases">
        <authorList>
            <person name="Jastrzebski P J."/>
            <person name="Paukszto L."/>
            <person name="Jastrzebski P J."/>
        </authorList>
    </citation>
    <scope>NUCLEOTIDE SEQUENCE [LARGE SCALE GENOMIC DNA]</scope>
    <source>
        <strain evidence="6 7">WMS-il1</strain>
    </source>
</reference>
<protein>
    <recommendedName>
        <fullName evidence="5">Autophagy-related protein 11 C-terminal domain-containing protein</fullName>
    </recommendedName>
</protein>
<feature type="compositionally biased region" description="Polar residues" evidence="4">
    <location>
        <begin position="911"/>
        <end position="934"/>
    </location>
</feature>
<evidence type="ECO:0000259" key="5">
    <source>
        <dbReference type="Pfam" id="PF10377"/>
    </source>
</evidence>
<dbReference type="InterPro" id="IPR019460">
    <property type="entry name" value="Atg11_C"/>
</dbReference>
<evidence type="ECO:0000256" key="1">
    <source>
        <dbReference type="ARBA" id="ARBA00023006"/>
    </source>
</evidence>
<dbReference type="Pfam" id="PF10377">
    <property type="entry name" value="ATG11"/>
    <property type="match status" value="1"/>
</dbReference>
<feature type="region of interest" description="Disordered" evidence="4">
    <location>
        <begin position="335"/>
        <end position="358"/>
    </location>
</feature>
<keyword evidence="2 3" id="KW-0175">Coiled coil</keyword>
<dbReference type="PANTHER" id="PTHR13222">
    <property type="entry name" value="RB1-INDUCIBLE COILED-COIL"/>
    <property type="match status" value="1"/>
</dbReference>
<dbReference type="GO" id="GO:0060090">
    <property type="term" value="F:molecular adaptor activity"/>
    <property type="evidence" value="ECO:0007669"/>
    <property type="project" value="TreeGrafter"/>
</dbReference>
<dbReference type="GO" id="GO:0034517">
    <property type="term" value="P:ribophagy"/>
    <property type="evidence" value="ECO:0007669"/>
    <property type="project" value="TreeGrafter"/>
</dbReference>
<keyword evidence="7" id="KW-1185">Reference proteome</keyword>
<evidence type="ECO:0000313" key="7">
    <source>
        <dbReference type="Proteomes" id="UP000321570"/>
    </source>
</evidence>
<feature type="domain" description="Autophagy-related protein 11 C-terminal" evidence="5">
    <location>
        <begin position="1102"/>
        <end position="1291"/>
    </location>
</feature>
<dbReference type="GO" id="GO:0034045">
    <property type="term" value="C:phagophore assembly site membrane"/>
    <property type="evidence" value="ECO:0007669"/>
    <property type="project" value="TreeGrafter"/>
</dbReference>
<feature type="compositionally biased region" description="Low complexity" evidence="4">
    <location>
        <begin position="1052"/>
        <end position="1067"/>
    </location>
</feature>
<dbReference type="EMBL" id="CABIJS010000588">
    <property type="protein sequence ID" value="VUZ53988.1"/>
    <property type="molecule type" value="Genomic_DNA"/>
</dbReference>
<name>A0A564Z529_HYMDI</name>
<evidence type="ECO:0000256" key="2">
    <source>
        <dbReference type="ARBA" id="ARBA00023054"/>
    </source>
</evidence>
<keyword evidence="1" id="KW-0072">Autophagy</keyword>
<accession>A0A564Z529</accession>
<dbReference type="GO" id="GO:0034727">
    <property type="term" value="P:piecemeal microautophagy of the nucleus"/>
    <property type="evidence" value="ECO:0007669"/>
    <property type="project" value="TreeGrafter"/>
</dbReference>
<dbReference type="GO" id="GO:1990316">
    <property type="term" value="C:Atg1/ULK1 kinase complex"/>
    <property type="evidence" value="ECO:0007669"/>
    <property type="project" value="TreeGrafter"/>
</dbReference>
<proteinExistence type="predicted"/>
<feature type="coiled-coil region" evidence="3">
    <location>
        <begin position="571"/>
        <end position="598"/>
    </location>
</feature>
<evidence type="ECO:0000256" key="4">
    <source>
        <dbReference type="SAM" id="MobiDB-lite"/>
    </source>
</evidence>
<sequence length="1293" mass="143453">MYVFLMPKCCLVEVDTSLLHDLRFSSLYAYLAQRYQLPQDRMILLSDGGYQLNYFRPIKEHDVGGTHDNPIYVFVRESPISPEPCSLKFHEISKEVLNYFDRPIPNMSANALQAHLRTIVSALDADVKTILQLEHDQRLMCFGWFVAQANFEQDLQRFQEALKGYWKDYENFSSEVGRWNANFNKFSSIKERLQSVPLLQSLLPASTDLTKICNTNNDTVNVYGPPRTLYDWMCHQTAHIVPRRSNALHLAGPVGIGLHLTSAASSSLDISGVPRNILCRHPSKLAVNTSFYLSNSSPSQGGSGDGSTPSVIPSLESTLVEFVEDSAAKLKILSDRSSGDTSRTNHKTSLGDDGDTNSVLMMEDELDDQQPQEDDKPMAISAEPKLAFFYSKLKSFTDLLDFAPRDAEISSHNEILQSAEVDRSIAIKQLNQRLIDGFPSHSIPITSMGSSPFVGSQVAKNSSLSFITTNNPWPLPEDEVQQQQKDSMEKSDNGIIKWRCSKRDFSRHLYSLTEVRGALQNDVFQVKDLIGKVLHGFKNHKPLKDQEYLLVNIGKLINDLGTLLKSVIRMKSDLADAISRLQEQLQNFSSEASSKDRECVRCFSYLENISKCSAVLDQLQDSPELYIKCLLEIIRRRRLSALWNSFNEQYTRYCAGFQRTESQRRESLAHELKDHLLAEIFRSLNTFSLPCLRFSHPGRQVSRVSLISISSAKRLNSGNKCLSTSQLNSPSRTAFRLSAANRPRTVVIPSNNESVIDRNDSSLPSVNEEEVRELAMRLPQDLASMITKALEELEFEEYKMTVAFHLEGSDDERENGLTRMQWHQQQRRRSRLFSSSGVLVHGLNRQNLQSQVVDASTNTVEEPSKNSTSDKEVETNSEAICDLPIHSTPSSPESIGPCTDLYLSIEASNFPESQTSPTSASHNPSSNFFSPQGSHSEEDTDAVGEDAPSTASDSLVAPSYPRQLNEALMTQSDTLKKLVEQLNTCLPTYLNVSIPTFTTGGETEYLNETVSCVNQLISHLEAHKLVLVASISSSSSSTESPAPALPPPLPKIPTRSVSVQASQQSQSTEYPSRDASVTQTTSTLINEGISSLSSSKDLPTRKPRNNFAFSNFRSDDVVIFIPIVGSEKHPSSSSTINDVPVGEDALTAAGGISFWGTRSLALLSSAIISSSLAPPPPQNQYDTAAASTAAGGVVEQWRMLSNDGLVYFLHDDDFDAFNVALKARRPAASAPGRTGESPQSGSVSEKALPLAIRAEPFVIGVLQHKEKCISKKDENRFGLPRDFIFFRVRARPL</sequence>
<gene>
    <name evidence="6" type="ORF">WMSIL1_LOCUS12180</name>
</gene>
<organism evidence="6 7">
    <name type="scientific">Hymenolepis diminuta</name>
    <name type="common">Rat tapeworm</name>
    <dbReference type="NCBI Taxonomy" id="6216"/>
    <lineage>
        <taxon>Eukaryota</taxon>
        <taxon>Metazoa</taxon>
        <taxon>Spiralia</taxon>
        <taxon>Lophotrochozoa</taxon>
        <taxon>Platyhelminthes</taxon>
        <taxon>Cestoda</taxon>
        <taxon>Eucestoda</taxon>
        <taxon>Cyclophyllidea</taxon>
        <taxon>Hymenolepididae</taxon>
        <taxon>Hymenolepis</taxon>
    </lineage>
</organism>
<dbReference type="PANTHER" id="PTHR13222:SF1">
    <property type="entry name" value="RB1-INDUCIBLE COILED-COIL PROTEIN 1"/>
    <property type="match status" value="1"/>
</dbReference>
<evidence type="ECO:0000313" key="6">
    <source>
        <dbReference type="EMBL" id="VUZ53988.1"/>
    </source>
</evidence>
<dbReference type="GO" id="GO:0000045">
    <property type="term" value="P:autophagosome assembly"/>
    <property type="evidence" value="ECO:0007669"/>
    <property type="project" value="InterPro"/>
</dbReference>
<feature type="compositionally biased region" description="Polar residues" evidence="4">
    <location>
        <begin position="850"/>
        <end position="861"/>
    </location>
</feature>
<feature type="region of interest" description="Disordered" evidence="4">
    <location>
        <begin position="1034"/>
        <end position="1080"/>
    </location>
</feature>
<evidence type="ECO:0000256" key="3">
    <source>
        <dbReference type="SAM" id="Coils"/>
    </source>
</evidence>
<dbReference type="Proteomes" id="UP000321570">
    <property type="component" value="Unassembled WGS sequence"/>
</dbReference>
<dbReference type="GO" id="GO:0019901">
    <property type="term" value="F:protein kinase binding"/>
    <property type="evidence" value="ECO:0007669"/>
    <property type="project" value="TreeGrafter"/>
</dbReference>
<dbReference type="GO" id="GO:0000422">
    <property type="term" value="P:autophagy of mitochondrion"/>
    <property type="evidence" value="ECO:0007669"/>
    <property type="project" value="TreeGrafter"/>
</dbReference>
<feature type="region of interest" description="Disordered" evidence="4">
    <location>
        <begin position="850"/>
        <end position="875"/>
    </location>
</feature>
<dbReference type="InterPro" id="IPR040040">
    <property type="entry name" value="ATG11"/>
</dbReference>
<feature type="region of interest" description="Disordered" evidence="4">
    <location>
        <begin position="911"/>
        <end position="956"/>
    </location>
</feature>